<dbReference type="InterPro" id="IPR038695">
    <property type="entry name" value="Saro_0823-like_sf"/>
</dbReference>
<accession>B4S7L1</accession>
<keyword evidence="2" id="KW-1185">Reference proteome</keyword>
<dbReference type="AlphaFoldDB" id="B4S7L1"/>
<dbReference type="HOGENOM" id="CLU_097039_0_0_10"/>
<dbReference type="EMBL" id="CP001108">
    <property type="protein sequence ID" value="ACF46048.1"/>
    <property type="molecule type" value="Genomic_DNA"/>
</dbReference>
<dbReference type="KEGG" id="paa:Paes_1009"/>
<dbReference type="PANTHER" id="PTHR37953:SF1">
    <property type="entry name" value="UPF0127 PROTEIN MJ1496"/>
    <property type="match status" value="1"/>
</dbReference>
<evidence type="ECO:0000313" key="2">
    <source>
        <dbReference type="Proteomes" id="UP000002725"/>
    </source>
</evidence>
<dbReference type="Pfam" id="PF02643">
    <property type="entry name" value="DUF192"/>
    <property type="match status" value="1"/>
</dbReference>
<organism evidence="1 2">
    <name type="scientific">Prosthecochloris aestuarii (strain DSM 271 / SK 413)</name>
    <dbReference type="NCBI Taxonomy" id="290512"/>
    <lineage>
        <taxon>Bacteria</taxon>
        <taxon>Pseudomonadati</taxon>
        <taxon>Chlorobiota</taxon>
        <taxon>Chlorobiia</taxon>
        <taxon>Chlorobiales</taxon>
        <taxon>Chlorobiaceae</taxon>
        <taxon>Prosthecochloris</taxon>
    </lineage>
</organism>
<evidence type="ECO:0000313" key="1">
    <source>
        <dbReference type="EMBL" id="ACF46048.1"/>
    </source>
</evidence>
<reference evidence="1" key="1">
    <citation type="submission" date="2008-06" db="EMBL/GenBank/DDBJ databases">
        <title>Complete sequence of chromosome of Prosthecochloris aestuarii DSM 271.</title>
        <authorList>
            <consortium name="US DOE Joint Genome Institute"/>
            <person name="Lucas S."/>
            <person name="Copeland A."/>
            <person name="Lapidus A."/>
            <person name="Glavina del Rio T."/>
            <person name="Dalin E."/>
            <person name="Tice H."/>
            <person name="Bruce D."/>
            <person name="Goodwin L."/>
            <person name="Pitluck S."/>
            <person name="Schmutz J."/>
            <person name="Larimer F."/>
            <person name="Land M."/>
            <person name="Hauser L."/>
            <person name="Kyrpides N."/>
            <person name="Anderson I."/>
            <person name="Liu Z."/>
            <person name="Li T."/>
            <person name="Zhao F."/>
            <person name="Overmann J."/>
            <person name="Bryant D.A."/>
            <person name="Richardson P."/>
        </authorList>
    </citation>
    <scope>NUCLEOTIDE SEQUENCE [LARGE SCALE GENOMIC DNA]</scope>
    <source>
        <strain evidence="1">DSM 271</strain>
    </source>
</reference>
<protein>
    <recommendedName>
        <fullName evidence="3">DUF192 domain-containing protein</fullName>
    </recommendedName>
</protein>
<dbReference type="Proteomes" id="UP000002725">
    <property type="component" value="Chromosome"/>
</dbReference>
<proteinExistence type="predicted"/>
<dbReference type="InterPro" id="IPR003795">
    <property type="entry name" value="DUF192"/>
</dbReference>
<dbReference type="eggNOG" id="COG1430">
    <property type="taxonomic scope" value="Bacteria"/>
</dbReference>
<gene>
    <name evidence="1" type="ordered locus">Paes_1009</name>
</gene>
<dbReference type="Gene3D" id="2.60.120.1140">
    <property type="entry name" value="Protein of unknown function DUF192"/>
    <property type="match status" value="1"/>
</dbReference>
<sequence length="159" mass="18160">MSKTLPAFLLFLTSLFSEPHPVQCCDQKPSDEYEQWTIIASGDTLDVEVPLHEEGRSKGLMWRNKLGADEGMLFIFMNPGQLKFWMKNTFIPLDIAFINKQNIIINIEHMLRINNDSLLYSSDKPAKMALEVNAGWFKTHGVMEGDTLTILKNQGKKQN</sequence>
<evidence type="ECO:0008006" key="3">
    <source>
        <dbReference type="Google" id="ProtNLM"/>
    </source>
</evidence>
<dbReference type="RefSeq" id="WP_012505585.1">
    <property type="nucleotide sequence ID" value="NC_011059.1"/>
</dbReference>
<dbReference type="PANTHER" id="PTHR37953">
    <property type="entry name" value="UPF0127 PROTEIN MJ1496"/>
    <property type="match status" value="1"/>
</dbReference>
<name>B4S7L1_PROA2</name>